<dbReference type="InterPro" id="IPR036390">
    <property type="entry name" value="WH_DNA-bd_sf"/>
</dbReference>
<sequence length="294" mass="30982">MKVSLDLLRSFLAVHRSGSITAAAELLGLAQPTVTAQLRALETAVGRPLFDRVPRGVLPTPAGDELARRVAEPLDRLDAVLVDDAATPYPRTVFLGGPAEFLAALALPAVAGLVAAGLELRVAAGLPDQLLDDVAAGRLDLAVSSVRPRRRGLTAEPLYDEEFVLVAAPAWADRLPDPVTPQALRDVPLVAYAEEAPILRRWWRTVFDTRLTRTPNLVVADLRAVRAAVLAGAGASVLPTYLCRGELASGALRPLLSPAVPPLNTLFLAARPAAAGRREVQAVREALLVGVAGG</sequence>
<keyword evidence="4" id="KW-0804">Transcription</keyword>
<evidence type="ECO:0000256" key="2">
    <source>
        <dbReference type="ARBA" id="ARBA00023015"/>
    </source>
</evidence>
<evidence type="ECO:0000256" key="3">
    <source>
        <dbReference type="ARBA" id="ARBA00023125"/>
    </source>
</evidence>
<dbReference type="InterPro" id="IPR000847">
    <property type="entry name" value="LysR_HTH_N"/>
</dbReference>
<evidence type="ECO:0000259" key="5">
    <source>
        <dbReference type="PROSITE" id="PS50931"/>
    </source>
</evidence>
<evidence type="ECO:0000313" key="6">
    <source>
        <dbReference type="EMBL" id="SCG57816.1"/>
    </source>
</evidence>
<dbReference type="Proteomes" id="UP000198215">
    <property type="component" value="Chromosome I"/>
</dbReference>
<accession>A0A1C5IJ72</accession>
<protein>
    <submittedName>
        <fullName evidence="6">DNA-binding transcriptional regulator, LysR family</fullName>
    </submittedName>
</protein>
<dbReference type="AlphaFoldDB" id="A0A1C5IJ72"/>
<dbReference type="Pfam" id="PF00126">
    <property type="entry name" value="HTH_1"/>
    <property type="match status" value="1"/>
</dbReference>
<dbReference type="Pfam" id="PF03466">
    <property type="entry name" value="LysR_substrate"/>
    <property type="match status" value="1"/>
</dbReference>
<dbReference type="PANTHER" id="PTHR30126:SF39">
    <property type="entry name" value="HTH-TYPE TRANSCRIPTIONAL REGULATOR CYSL"/>
    <property type="match status" value="1"/>
</dbReference>
<feature type="domain" description="HTH lysR-type" evidence="5">
    <location>
        <begin position="3"/>
        <end position="60"/>
    </location>
</feature>
<dbReference type="GO" id="GO:0003700">
    <property type="term" value="F:DNA-binding transcription factor activity"/>
    <property type="evidence" value="ECO:0007669"/>
    <property type="project" value="InterPro"/>
</dbReference>
<dbReference type="OrthoDB" id="8417889at2"/>
<proteinExistence type="inferred from homology"/>
<evidence type="ECO:0000313" key="7">
    <source>
        <dbReference type="Proteomes" id="UP000198215"/>
    </source>
</evidence>
<dbReference type="EMBL" id="LT607753">
    <property type="protein sequence ID" value="SCG57816.1"/>
    <property type="molecule type" value="Genomic_DNA"/>
</dbReference>
<dbReference type="InterPro" id="IPR005119">
    <property type="entry name" value="LysR_subst-bd"/>
</dbReference>
<dbReference type="PRINTS" id="PR00039">
    <property type="entry name" value="HTHLYSR"/>
</dbReference>
<dbReference type="InterPro" id="IPR036388">
    <property type="entry name" value="WH-like_DNA-bd_sf"/>
</dbReference>
<dbReference type="Gene3D" id="3.40.190.290">
    <property type="match status" value="1"/>
</dbReference>
<keyword evidence="2" id="KW-0805">Transcription regulation</keyword>
<dbReference type="RefSeq" id="WP_088976365.1">
    <property type="nucleotide sequence ID" value="NZ_LT607753.1"/>
</dbReference>
<organism evidence="6 7">
    <name type="scientific">Micromonospora coxensis</name>
    <dbReference type="NCBI Taxonomy" id="356852"/>
    <lineage>
        <taxon>Bacteria</taxon>
        <taxon>Bacillati</taxon>
        <taxon>Actinomycetota</taxon>
        <taxon>Actinomycetes</taxon>
        <taxon>Micromonosporales</taxon>
        <taxon>Micromonosporaceae</taxon>
        <taxon>Micromonospora</taxon>
    </lineage>
</organism>
<dbReference type="SUPFAM" id="SSF46785">
    <property type="entry name" value="Winged helix' DNA-binding domain"/>
    <property type="match status" value="1"/>
</dbReference>
<dbReference type="PROSITE" id="PS50931">
    <property type="entry name" value="HTH_LYSR"/>
    <property type="match status" value="1"/>
</dbReference>
<evidence type="ECO:0000256" key="4">
    <source>
        <dbReference type="ARBA" id="ARBA00023163"/>
    </source>
</evidence>
<name>A0A1C5IJ72_9ACTN</name>
<reference evidence="7" key="1">
    <citation type="submission" date="2016-06" db="EMBL/GenBank/DDBJ databases">
        <authorList>
            <person name="Varghese N."/>
            <person name="Submissions Spin"/>
        </authorList>
    </citation>
    <scope>NUCLEOTIDE SEQUENCE [LARGE SCALE GENOMIC DNA]</scope>
    <source>
        <strain evidence="7">DSM 45161</strain>
    </source>
</reference>
<evidence type="ECO:0000256" key="1">
    <source>
        <dbReference type="ARBA" id="ARBA00009437"/>
    </source>
</evidence>
<keyword evidence="3 6" id="KW-0238">DNA-binding</keyword>
<comment type="similarity">
    <text evidence="1">Belongs to the LysR transcriptional regulatory family.</text>
</comment>
<dbReference type="GO" id="GO:0000976">
    <property type="term" value="F:transcription cis-regulatory region binding"/>
    <property type="evidence" value="ECO:0007669"/>
    <property type="project" value="TreeGrafter"/>
</dbReference>
<dbReference type="SUPFAM" id="SSF53850">
    <property type="entry name" value="Periplasmic binding protein-like II"/>
    <property type="match status" value="1"/>
</dbReference>
<keyword evidence="7" id="KW-1185">Reference proteome</keyword>
<dbReference type="CDD" id="cd05466">
    <property type="entry name" value="PBP2_LTTR_substrate"/>
    <property type="match status" value="1"/>
</dbReference>
<gene>
    <name evidence="6" type="ORF">GA0070614_2821</name>
</gene>
<dbReference type="PANTHER" id="PTHR30126">
    <property type="entry name" value="HTH-TYPE TRANSCRIPTIONAL REGULATOR"/>
    <property type="match status" value="1"/>
</dbReference>
<dbReference type="Gene3D" id="1.10.10.10">
    <property type="entry name" value="Winged helix-like DNA-binding domain superfamily/Winged helix DNA-binding domain"/>
    <property type="match status" value="1"/>
</dbReference>